<dbReference type="AlphaFoldDB" id="A0A0C1LD81"/>
<dbReference type="RefSeq" id="WP_039141914.1">
    <property type="nucleotide sequence ID" value="NZ_JSVC01000019.1"/>
</dbReference>
<dbReference type="InterPro" id="IPR025336">
    <property type="entry name" value="SCO4226-like"/>
</dbReference>
<keyword evidence="2" id="KW-1185">Reference proteome</keyword>
<gene>
    <name evidence="1" type="ORF">OI18_16900</name>
</gene>
<accession>A0A0C1LD81</accession>
<organism evidence="1 2">
    <name type="scientific">Flavihumibacter solisilvae</name>
    <dbReference type="NCBI Taxonomy" id="1349421"/>
    <lineage>
        <taxon>Bacteria</taxon>
        <taxon>Pseudomonadati</taxon>
        <taxon>Bacteroidota</taxon>
        <taxon>Chitinophagia</taxon>
        <taxon>Chitinophagales</taxon>
        <taxon>Chitinophagaceae</taxon>
        <taxon>Flavihumibacter</taxon>
    </lineage>
</organism>
<dbReference type="EMBL" id="JSVC01000019">
    <property type="protein sequence ID" value="KIC93448.1"/>
    <property type="molecule type" value="Genomic_DNA"/>
</dbReference>
<evidence type="ECO:0000313" key="2">
    <source>
        <dbReference type="Proteomes" id="UP000031408"/>
    </source>
</evidence>
<name>A0A0C1LD81_9BACT</name>
<sequence>MPKYIIEREVPGIGNFTSAQLKDLAASSCGVLHRMGPQIQWNQSFVTGDKLYCVYIAPDIETVRQHATIGGFPANKISEVVEMIDPTTAE</sequence>
<proteinExistence type="predicted"/>
<evidence type="ECO:0000313" key="1">
    <source>
        <dbReference type="EMBL" id="KIC93448.1"/>
    </source>
</evidence>
<dbReference type="STRING" id="1349421.OI18_16900"/>
<dbReference type="Proteomes" id="UP000031408">
    <property type="component" value="Unassembled WGS sequence"/>
</dbReference>
<comment type="caution">
    <text evidence="1">The sequence shown here is derived from an EMBL/GenBank/DDBJ whole genome shotgun (WGS) entry which is preliminary data.</text>
</comment>
<dbReference type="OrthoDB" id="9800027at2"/>
<protein>
    <submittedName>
        <fullName evidence="1">Membrane protein</fullName>
    </submittedName>
</protein>
<reference evidence="1 2" key="1">
    <citation type="submission" date="2014-11" db="EMBL/GenBank/DDBJ databases">
        <title>Genome sequence of Flavihumibacter solisilvae 3-3.</title>
        <authorList>
            <person name="Zhou G."/>
            <person name="Li M."/>
            <person name="Wang G."/>
        </authorList>
    </citation>
    <scope>NUCLEOTIDE SEQUENCE [LARGE SCALE GENOMIC DNA]</scope>
    <source>
        <strain evidence="1 2">3-3</strain>
    </source>
</reference>
<dbReference type="Pfam" id="PF14026">
    <property type="entry name" value="SCO4226-like"/>
    <property type="match status" value="1"/>
</dbReference>